<reference evidence="1" key="1">
    <citation type="journal article" date="2014" name="Front. Microbiol.">
        <title>High frequency of phylogenetically diverse reductive dehalogenase-homologous genes in deep subseafloor sedimentary metagenomes.</title>
        <authorList>
            <person name="Kawai M."/>
            <person name="Futagami T."/>
            <person name="Toyoda A."/>
            <person name="Takaki Y."/>
            <person name="Nishi S."/>
            <person name="Hori S."/>
            <person name="Arai W."/>
            <person name="Tsubouchi T."/>
            <person name="Morono Y."/>
            <person name="Uchiyama I."/>
            <person name="Ito T."/>
            <person name="Fujiyama A."/>
            <person name="Inagaki F."/>
            <person name="Takami H."/>
        </authorList>
    </citation>
    <scope>NUCLEOTIDE SEQUENCE</scope>
    <source>
        <strain evidence="1">Expedition CK06-06</strain>
    </source>
</reference>
<evidence type="ECO:0000313" key="1">
    <source>
        <dbReference type="EMBL" id="GAF71496.1"/>
    </source>
</evidence>
<protein>
    <submittedName>
        <fullName evidence="1">Uncharacterized protein</fullName>
    </submittedName>
</protein>
<comment type="caution">
    <text evidence="1">The sequence shown here is derived from an EMBL/GenBank/DDBJ whole genome shotgun (WGS) entry which is preliminary data.</text>
</comment>
<gene>
    <name evidence="1" type="ORF">S01H1_15207</name>
</gene>
<accession>X0S8K1</accession>
<organism evidence="1">
    <name type="scientific">marine sediment metagenome</name>
    <dbReference type="NCBI Taxonomy" id="412755"/>
    <lineage>
        <taxon>unclassified sequences</taxon>
        <taxon>metagenomes</taxon>
        <taxon>ecological metagenomes</taxon>
    </lineage>
</organism>
<proteinExistence type="predicted"/>
<dbReference type="EMBL" id="BARS01007938">
    <property type="protein sequence ID" value="GAF71496.1"/>
    <property type="molecule type" value="Genomic_DNA"/>
</dbReference>
<name>X0S8K1_9ZZZZ</name>
<sequence length="53" mass="6139">MLMTSGKKSQKTTERQIIALDPDVKTDLEAIGKFKDTYGDIVRKLIDFWNKNH</sequence>
<dbReference type="AlphaFoldDB" id="X0S8K1"/>